<dbReference type="Proteomes" id="UP001419268">
    <property type="component" value="Unassembled WGS sequence"/>
</dbReference>
<comment type="caution">
    <text evidence="1">The sequence shown here is derived from an EMBL/GenBank/DDBJ whole genome shotgun (WGS) entry which is preliminary data.</text>
</comment>
<evidence type="ECO:0000313" key="2">
    <source>
        <dbReference type="Proteomes" id="UP001419268"/>
    </source>
</evidence>
<name>A0AAP0EKQ2_9MAGN</name>
<reference evidence="1 2" key="1">
    <citation type="submission" date="2024-01" db="EMBL/GenBank/DDBJ databases">
        <title>Genome assemblies of Stephania.</title>
        <authorList>
            <person name="Yang L."/>
        </authorList>
    </citation>
    <scope>NUCLEOTIDE SEQUENCE [LARGE SCALE GENOMIC DNA]</scope>
    <source>
        <strain evidence="1">JXDWG</strain>
        <tissue evidence="1">Leaf</tissue>
    </source>
</reference>
<dbReference type="AlphaFoldDB" id="A0AAP0EKQ2"/>
<protein>
    <submittedName>
        <fullName evidence="1">Uncharacterized protein</fullName>
    </submittedName>
</protein>
<evidence type="ECO:0000313" key="1">
    <source>
        <dbReference type="EMBL" id="KAK9095059.1"/>
    </source>
</evidence>
<accession>A0AAP0EKQ2</accession>
<organism evidence="1 2">
    <name type="scientific">Stephania cephalantha</name>
    <dbReference type="NCBI Taxonomy" id="152367"/>
    <lineage>
        <taxon>Eukaryota</taxon>
        <taxon>Viridiplantae</taxon>
        <taxon>Streptophyta</taxon>
        <taxon>Embryophyta</taxon>
        <taxon>Tracheophyta</taxon>
        <taxon>Spermatophyta</taxon>
        <taxon>Magnoliopsida</taxon>
        <taxon>Ranunculales</taxon>
        <taxon>Menispermaceae</taxon>
        <taxon>Menispermoideae</taxon>
        <taxon>Cissampelideae</taxon>
        <taxon>Stephania</taxon>
    </lineage>
</organism>
<keyword evidence="2" id="KW-1185">Reference proteome</keyword>
<dbReference type="EMBL" id="JBBNAG010000011">
    <property type="protein sequence ID" value="KAK9095059.1"/>
    <property type="molecule type" value="Genomic_DNA"/>
</dbReference>
<proteinExistence type="predicted"/>
<gene>
    <name evidence="1" type="ORF">Scep_026528</name>
</gene>
<sequence length="83" mass="10057">MYLVTCFLLTTTRYFMKKFITFRIMKGLLNFMLITQEKQAIEGHCQTRKKYEIPPEGLLDISPLFRFFEELKYQTSKHIWTPL</sequence>